<evidence type="ECO:0000256" key="1">
    <source>
        <dbReference type="ARBA" id="ARBA00023015"/>
    </source>
</evidence>
<dbReference type="SMART" id="SM00342">
    <property type="entry name" value="HTH_ARAC"/>
    <property type="match status" value="1"/>
</dbReference>
<dbReference type="KEGG" id="poz:I0K15_15430"/>
<dbReference type="EMBL" id="CP064942">
    <property type="protein sequence ID" value="QPH56236.1"/>
    <property type="molecule type" value="Genomic_DNA"/>
</dbReference>
<name>A0A7S9LVT0_9RHOB</name>
<keyword evidence="3" id="KW-0804">Transcription</keyword>
<organism evidence="5 6">
    <name type="scientific">Pontivivens ytuae</name>
    <dbReference type="NCBI Taxonomy" id="2789856"/>
    <lineage>
        <taxon>Bacteria</taxon>
        <taxon>Pseudomonadati</taxon>
        <taxon>Pseudomonadota</taxon>
        <taxon>Alphaproteobacteria</taxon>
        <taxon>Rhodobacterales</taxon>
        <taxon>Paracoccaceae</taxon>
        <taxon>Pontivivens</taxon>
    </lineage>
</organism>
<dbReference type="GO" id="GO:0003700">
    <property type="term" value="F:DNA-binding transcription factor activity"/>
    <property type="evidence" value="ECO:0007669"/>
    <property type="project" value="InterPro"/>
</dbReference>
<dbReference type="Gene3D" id="1.10.10.60">
    <property type="entry name" value="Homeodomain-like"/>
    <property type="match status" value="1"/>
</dbReference>
<gene>
    <name evidence="5" type="ORF">I0K15_15430</name>
</gene>
<evidence type="ECO:0000313" key="5">
    <source>
        <dbReference type="EMBL" id="QPH56236.1"/>
    </source>
</evidence>
<dbReference type="SUPFAM" id="SSF46689">
    <property type="entry name" value="Homeodomain-like"/>
    <property type="match status" value="2"/>
</dbReference>
<reference evidence="5 6" key="1">
    <citation type="submission" date="2020-11" db="EMBL/GenBank/DDBJ databases">
        <title>Description of Pontivivens ytuae sp. nov. isolated from deep sea sediment of Mariana Trench.</title>
        <authorList>
            <person name="Wang Z."/>
            <person name="Sun Q.-L."/>
            <person name="Xu X.-D."/>
            <person name="Tang Y.-Z."/>
            <person name="Zhang J."/>
        </authorList>
    </citation>
    <scope>NUCLEOTIDE SEQUENCE [LARGE SCALE GENOMIC DNA]</scope>
    <source>
        <strain evidence="5 6">MT2928</strain>
    </source>
</reference>
<dbReference type="Pfam" id="PF12833">
    <property type="entry name" value="HTH_18"/>
    <property type="match status" value="1"/>
</dbReference>
<evidence type="ECO:0000256" key="3">
    <source>
        <dbReference type="ARBA" id="ARBA00023163"/>
    </source>
</evidence>
<evidence type="ECO:0000313" key="6">
    <source>
        <dbReference type="Proteomes" id="UP000594800"/>
    </source>
</evidence>
<keyword evidence="1" id="KW-0805">Transcription regulation</keyword>
<dbReference type="Proteomes" id="UP000594800">
    <property type="component" value="Chromosome"/>
</dbReference>
<sequence>MAAAEPLEEVERRRHDLRPDPIALEHCNVIGLAHPCLPARFSAPQCPHLTRSVEHRDFPRGGSGLGPATDRVRDFAMAAPATQTASFDDRPGAVTLLPPGNVFVAPEIAHVMALPLGPVRVAEVTAQSGDLISIPPGLTARLGWSRARLPVIAARARELHEEVVVLDQPPGALELARLAELQAGDAVSAAALADLVAICFSAGRTRLRRVPQKVEASSLARLCTYVDGHLDGAIRIADLAAIWGQPPEEFRRTFRSSTGYSPYAFVISRRLDRAQELLHEPERSIAEVAMMTGFSSQSHMTDTFRRVLDITPAEYRRRIVVEGMVGRTGFEPVTPAM</sequence>
<dbReference type="GO" id="GO:0043565">
    <property type="term" value="F:sequence-specific DNA binding"/>
    <property type="evidence" value="ECO:0007669"/>
    <property type="project" value="InterPro"/>
</dbReference>
<dbReference type="PANTHER" id="PTHR46796">
    <property type="entry name" value="HTH-TYPE TRANSCRIPTIONAL ACTIVATOR RHAS-RELATED"/>
    <property type="match status" value="1"/>
</dbReference>
<evidence type="ECO:0000259" key="4">
    <source>
        <dbReference type="PROSITE" id="PS01124"/>
    </source>
</evidence>
<feature type="domain" description="HTH araC/xylS-type" evidence="4">
    <location>
        <begin position="220"/>
        <end position="318"/>
    </location>
</feature>
<dbReference type="AlphaFoldDB" id="A0A7S9LVT0"/>
<dbReference type="InterPro" id="IPR050204">
    <property type="entry name" value="AraC_XylS_family_regulators"/>
</dbReference>
<evidence type="ECO:0000256" key="2">
    <source>
        <dbReference type="ARBA" id="ARBA00023125"/>
    </source>
</evidence>
<proteinExistence type="predicted"/>
<keyword evidence="2" id="KW-0238">DNA-binding</keyword>
<dbReference type="InterPro" id="IPR009057">
    <property type="entry name" value="Homeodomain-like_sf"/>
</dbReference>
<dbReference type="PROSITE" id="PS01124">
    <property type="entry name" value="HTH_ARAC_FAMILY_2"/>
    <property type="match status" value="1"/>
</dbReference>
<dbReference type="InterPro" id="IPR018060">
    <property type="entry name" value="HTH_AraC"/>
</dbReference>
<protein>
    <submittedName>
        <fullName evidence="5">Helix-turn-helix transcriptional regulator</fullName>
    </submittedName>
</protein>
<keyword evidence="6" id="KW-1185">Reference proteome</keyword>
<accession>A0A7S9LVT0</accession>